<protein>
    <submittedName>
        <fullName evidence="6">Isoprenylcysteine carboxylmethyltransferase family protein</fullName>
    </submittedName>
</protein>
<dbReference type="PANTHER" id="PTHR12714:SF24">
    <property type="entry name" value="SLR1182 PROTEIN"/>
    <property type="match status" value="1"/>
</dbReference>
<feature type="transmembrane region" description="Helical" evidence="5">
    <location>
        <begin position="88"/>
        <end position="110"/>
    </location>
</feature>
<reference evidence="6 7" key="1">
    <citation type="submission" date="2019-05" db="EMBL/GenBank/DDBJ databases">
        <title>Draft Genome of Bradyrhizobium elkanii strain SEMIA 938, Used in Commercial Inoculants for Lupinus spp. in Brazil.</title>
        <authorList>
            <person name="Hungria M."/>
            <person name="Delamuta J.R.M."/>
            <person name="Ribeiro R.A."/>
            <person name="Nogueira M.A."/>
        </authorList>
    </citation>
    <scope>NUCLEOTIDE SEQUENCE [LARGE SCALE GENOMIC DNA]</scope>
    <source>
        <strain evidence="6 7">Semia 938</strain>
    </source>
</reference>
<keyword evidence="6" id="KW-0808">Transferase</keyword>
<keyword evidence="4 5" id="KW-0472">Membrane</keyword>
<evidence type="ECO:0000256" key="4">
    <source>
        <dbReference type="ARBA" id="ARBA00023136"/>
    </source>
</evidence>
<feature type="transmembrane region" description="Helical" evidence="5">
    <location>
        <begin position="46"/>
        <end position="68"/>
    </location>
</feature>
<evidence type="ECO:0000313" key="6">
    <source>
        <dbReference type="EMBL" id="TKV78531.1"/>
    </source>
</evidence>
<dbReference type="PANTHER" id="PTHR12714">
    <property type="entry name" value="PROTEIN-S ISOPRENYLCYSTEINE O-METHYLTRANSFERASE"/>
    <property type="match status" value="1"/>
</dbReference>
<dbReference type="Pfam" id="PF04191">
    <property type="entry name" value="PEMT"/>
    <property type="match status" value="1"/>
</dbReference>
<gene>
    <name evidence="6" type="ORF">FDV58_26495</name>
</gene>
<dbReference type="EMBL" id="SZZP01000017">
    <property type="protein sequence ID" value="TKV78531.1"/>
    <property type="molecule type" value="Genomic_DNA"/>
</dbReference>
<dbReference type="GO" id="GO:0032259">
    <property type="term" value="P:methylation"/>
    <property type="evidence" value="ECO:0007669"/>
    <property type="project" value="UniProtKB-KW"/>
</dbReference>
<keyword evidence="3 5" id="KW-1133">Transmembrane helix</keyword>
<dbReference type="GO" id="GO:0012505">
    <property type="term" value="C:endomembrane system"/>
    <property type="evidence" value="ECO:0007669"/>
    <property type="project" value="UniProtKB-SubCell"/>
</dbReference>
<dbReference type="Gene3D" id="1.20.120.1630">
    <property type="match status" value="1"/>
</dbReference>
<dbReference type="Proteomes" id="UP000305095">
    <property type="component" value="Unassembled WGS sequence"/>
</dbReference>
<evidence type="ECO:0000256" key="3">
    <source>
        <dbReference type="ARBA" id="ARBA00022989"/>
    </source>
</evidence>
<comment type="subcellular location">
    <subcellularLocation>
        <location evidence="1">Endomembrane system</location>
        <topology evidence="1">Multi-pass membrane protein</topology>
    </subcellularLocation>
</comment>
<organism evidence="6 7">
    <name type="scientific">Bradyrhizobium elkanii</name>
    <dbReference type="NCBI Taxonomy" id="29448"/>
    <lineage>
        <taxon>Bacteria</taxon>
        <taxon>Pseudomonadati</taxon>
        <taxon>Pseudomonadota</taxon>
        <taxon>Alphaproteobacteria</taxon>
        <taxon>Hyphomicrobiales</taxon>
        <taxon>Nitrobacteraceae</taxon>
        <taxon>Bradyrhizobium</taxon>
    </lineage>
</organism>
<dbReference type="RefSeq" id="WP_137481466.1">
    <property type="nucleotide sequence ID" value="NZ_SZZP01000017.1"/>
</dbReference>
<dbReference type="AlphaFoldDB" id="A0A4U6RVT5"/>
<evidence type="ECO:0000256" key="5">
    <source>
        <dbReference type="SAM" id="Phobius"/>
    </source>
</evidence>
<dbReference type="InterPro" id="IPR007318">
    <property type="entry name" value="Phopholipid_MeTrfase"/>
</dbReference>
<name>A0A4U6RVT5_BRAEL</name>
<dbReference type="GO" id="GO:0008168">
    <property type="term" value="F:methyltransferase activity"/>
    <property type="evidence" value="ECO:0007669"/>
    <property type="project" value="UniProtKB-KW"/>
</dbReference>
<accession>A0A4U6RVT5</accession>
<comment type="caution">
    <text evidence="6">The sequence shown here is derived from an EMBL/GenBank/DDBJ whole genome shotgun (WGS) entry which is preliminary data.</text>
</comment>
<sequence>MPKMIAVLGSALFFVVAPLVLAGFVPWWITHWEFRPAFFGFELTRAIGLMLIIAGVPGVLDSFARFALQGLGTPAPIAPTQKLVVTGLYRYVRNPIYVGVAAVIFGQALLFGDWRLLWYAALLWLFFHVFVLVYEEPTLKQTFGAQYEDFRTNVPRWIPRLTPWRAARPRNHP</sequence>
<feature type="transmembrane region" description="Helical" evidence="5">
    <location>
        <begin position="116"/>
        <end position="134"/>
    </location>
</feature>
<keyword evidence="2 5" id="KW-0812">Transmembrane</keyword>
<keyword evidence="6" id="KW-0489">Methyltransferase</keyword>
<evidence type="ECO:0000256" key="1">
    <source>
        <dbReference type="ARBA" id="ARBA00004127"/>
    </source>
</evidence>
<proteinExistence type="predicted"/>
<evidence type="ECO:0000256" key="2">
    <source>
        <dbReference type="ARBA" id="ARBA00022692"/>
    </source>
</evidence>
<evidence type="ECO:0000313" key="7">
    <source>
        <dbReference type="Proteomes" id="UP000305095"/>
    </source>
</evidence>